<evidence type="ECO:0000313" key="1">
    <source>
        <dbReference type="EMBL" id="OGF52779.1"/>
    </source>
</evidence>
<name>A0A1F5UNU1_FRAXR</name>
<dbReference type="PANTHER" id="PTHR34614">
    <property type="match status" value="1"/>
</dbReference>
<evidence type="ECO:0008006" key="3">
    <source>
        <dbReference type="Google" id="ProtNLM"/>
    </source>
</evidence>
<dbReference type="PANTHER" id="PTHR34614:SF2">
    <property type="entry name" value="TRANSPOSASE IS4-LIKE DOMAIN-CONTAINING PROTEIN"/>
    <property type="match status" value="1"/>
</dbReference>
<dbReference type="AlphaFoldDB" id="A0A1F5UNU1"/>
<dbReference type="EMBL" id="MFGX01000128">
    <property type="protein sequence ID" value="OGF52779.1"/>
    <property type="molecule type" value="Genomic_DNA"/>
</dbReference>
<sequence length="282" mass="33325">MWKVVEAALPSKEGYRIVWVWNSLMAQEDSESRQARIEKAYLGIERLQTKLQGKRCRIQLREAVEEAAEKILKESGAQRWVGVQIQERREAVYRQEKRRRPGENTRYLRKQRLKFSVTAQIKDKLIVSDERSDGMFPLITNWKDLSLKAILEAYKFQPRLEKRHEQLKSVQHLAPVWLKNVDRVEALLFLYFIALLVHALLEREVRQGMAREGLECLPLYPEERECRAPSTERVLDVFAPLQRHRLFNAGRQVQLFEPELNELHRQILDLMQLPYAVFRAAP</sequence>
<dbReference type="Proteomes" id="UP000179157">
    <property type="component" value="Unassembled WGS sequence"/>
</dbReference>
<dbReference type="STRING" id="1817864.A2Z21_05815"/>
<protein>
    <recommendedName>
        <fullName evidence="3">Transposase IS4-like domain-containing protein</fullName>
    </recommendedName>
</protein>
<reference evidence="1 2" key="1">
    <citation type="journal article" date="2016" name="Nat. Commun.">
        <title>Thousands of microbial genomes shed light on interconnected biogeochemical processes in an aquifer system.</title>
        <authorList>
            <person name="Anantharaman K."/>
            <person name="Brown C.T."/>
            <person name="Hug L.A."/>
            <person name="Sharon I."/>
            <person name="Castelle C.J."/>
            <person name="Probst A.J."/>
            <person name="Thomas B.C."/>
            <person name="Singh A."/>
            <person name="Wilkins M.J."/>
            <person name="Karaoz U."/>
            <person name="Brodie E.L."/>
            <person name="Williams K.H."/>
            <person name="Hubbard S.S."/>
            <person name="Banfield J.F."/>
        </authorList>
    </citation>
    <scope>NUCLEOTIDE SEQUENCE [LARGE SCALE GENOMIC DNA]</scope>
    <source>
        <strain evidence="2">RBG_16_55_9</strain>
    </source>
</reference>
<evidence type="ECO:0000313" key="2">
    <source>
        <dbReference type="Proteomes" id="UP000179157"/>
    </source>
</evidence>
<accession>A0A1F5UNU1</accession>
<dbReference type="SUPFAM" id="SSF53098">
    <property type="entry name" value="Ribonuclease H-like"/>
    <property type="match status" value="1"/>
</dbReference>
<proteinExistence type="predicted"/>
<organism evidence="1 2">
    <name type="scientific">Fraserbacteria sp. (strain RBG_16_55_9)</name>
    <dbReference type="NCBI Taxonomy" id="1817864"/>
    <lineage>
        <taxon>Bacteria</taxon>
        <taxon>Candidatus Fraseribacteriota</taxon>
    </lineage>
</organism>
<gene>
    <name evidence="1" type="ORF">A2Z21_05815</name>
</gene>
<comment type="caution">
    <text evidence="1">The sequence shown here is derived from an EMBL/GenBank/DDBJ whole genome shotgun (WGS) entry which is preliminary data.</text>
</comment>
<dbReference type="InterPro" id="IPR012337">
    <property type="entry name" value="RNaseH-like_sf"/>
</dbReference>